<comment type="caution">
    <text evidence="1">The sequence shown here is derived from an EMBL/GenBank/DDBJ whole genome shotgun (WGS) entry which is preliminary data.</text>
</comment>
<organism evidence="1 2">
    <name type="scientific">Zancudomyces culisetae</name>
    <name type="common">Gut fungus</name>
    <name type="synonym">Smittium culisetae</name>
    <dbReference type="NCBI Taxonomy" id="1213189"/>
    <lineage>
        <taxon>Eukaryota</taxon>
        <taxon>Fungi</taxon>
        <taxon>Fungi incertae sedis</taxon>
        <taxon>Zoopagomycota</taxon>
        <taxon>Kickxellomycotina</taxon>
        <taxon>Harpellomycetes</taxon>
        <taxon>Harpellales</taxon>
        <taxon>Legeriomycetaceae</taxon>
        <taxon>Zancudomyces</taxon>
    </lineage>
</organism>
<evidence type="ECO:0000313" key="2">
    <source>
        <dbReference type="Proteomes" id="UP000188320"/>
    </source>
</evidence>
<protein>
    <submittedName>
        <fullName evidence="1">Uncharacterized protein</fullName>
    </submittedName>
</protein>
<name>A0A1R1PWP9_ZANCU</name>
<sequence length="72" mass="8407">MSVDLRTTHRAEQIGGHSLYDSKIHAFSQSKSFFPSTFEIQILESAEYTHYSLNMYHCLLTCLLPWKLQAFH</sequence>
<dbReference type="AlphaFoldDB" id="A0A1R1PWP9"/>
<accession>A0A1R1PWP9</accession>
<gene>
    <name evidence="1" type="ORF">AX774_g1032</name>
</gene>
<evidence type="ECO:0000313" key="1">
    <source>
        <dbReference type="EMBL" id="OMH85410.1"/>
    </source>
</evidence>
<dbReference type="EMBL" id="LSSK01000085">
    <property type="protein sequence ID" value="OMH85410.1"/>
    <property type="molecule type" value="Genomic_DNA"/>
</dbReference>
<dbReference type="Proteomes" id="UP000188320">
    <property type="component" value="Unassembled WGS sequence"/>
</dbReference>
<proteinExistence type="predicted"/>
<reference evidence="2" key="1">
    <citation type="submission" date="2017-01" db="EMBL/GenBank/DDBJ databases">
        <authorList>
            <person name="Wang Y."/>
            <person name="White M."/>
            <person name="Kvist S."/>
            <person name="Moncalvo J.-M."/>
        </authorList>
    </citation>
    <scope>NUCLEOTIDE SEQUENCE [LARGE SCALE GENOMIC DNA]</scope>
    <source>
        <strain evidence="2">COL-18-3</strain>
    </source>
</reference>
<keyword evidence="2" id="KW-1185">Reference proteome</keyword>